<evidence type="ECO:0000256" key="2">
    <source>
        <dbReference type="ARBA" id="ARBA00022801"/>
    </source>
</evidence>
<dbReference type="GO" id="GO:0043138">
    <property type="term" value="F:3'-5' DNA helicase activity"/>
    <property type="evidence" value="ECO:0007669"/>
    <property type="project" value="TreeGrafter"/>
</dbReference>
<protein>
    <submittedName>
        <fullName evidence="7">DNA helicase-2/ATP-dependent DNA helicase PcrA</fullName>
    </submittedName>
</protein>
<gene>
    <name evidence="7" type="ORF">C8R26_11848</name>
</gene>
<keyword evidence="1 5" id="KW-0547">Nucleotide-binding</keyword>
<keyword evidence="4 5" id="KW-0067">ATP-binding</keyword>
<dbReference type="Gene3D" id="3.40.50.300">
    <property type="entry name" value="P-loop containing nucleotide triphosphate hydrolases"/>
    <property type="match status" value="1"/>
</dbReference>
<dbReference type="PANTHER" id="PTHR11070:SF3">
    <property type="entry name" value="DNA 3'-5' HELICASE"/>
    <property type="match status" value="1"/>
</dbReference>
<comment type="caution">
    <text evidence="7">The sequence shown here is derived from an EMBL/GenBank/DDBJ whole genome shotgun (WGS) entry which is preliminary data.</text>
</comment>
<dbReference type="GO" id="GO:0005829">
    <property type="term" value="C:cytosol"/>
    <property type="evidence" value="ECO:0007669"/>
    <property type="project" value="TreeGrafter"/>
</dbReference>
<dbReference type="GO" id="GO:0000725">
    <property type="term" value="P:recombinational repair"/>
    <property type="evidence" value="ECO:0007669"/>
    <property type="project" value="TreeGrafter"/>
</dbReference>
<organism evidence="7 8">
    <name type="scientific">Nitrosomonas oligotropha</name>
    <dbReference type="NCBI Taxonomy" id="42354"/>
    <lineage>
        <taxon>Bacteria</taxon>
        <taxon>Pseudomonadati</taxon>
        <taxon>Pseudomonadota</taxon>
        <taxon>Betaproteobacteria</taxon>
        <taxon>Nitrosomonadales</taxon>
        <taxon>Nitrosomonadaceae</taxon>
        <taxon>Nitrosomonas</taxon>
    </lineage>
</organism>
<proteinExistence type="predicted"/>
<evidence type="ECO:0000256" key="1">
    <source>
        <dbReference type="ARBA" id="ARBA00022741"/>
    </source>
</evidence>
<keyword evidence="2 5" id="KW-0378">Hydrolase</keyword>
<dbReference type="PROSITE" id="PS51198">
    <property type="entry name" value="UVRD_HELICASE_ATP_BIND"/>
    <property type="match status" value="1"/>
</dbReference>
<dbReference type="GO" id="GO:0016787">
    <property type="term" value="F:hydrolase activity"/>
    <property type="evidence" value="ECO:0007669"/>
    <property type="project" value="UniProtKB-UniRule"/>
</dbReference>
<dbReference type="SUPFAM" id="SSF52540">
    <property type="entry name" value="P-loop containing nucleoside triphosphate hydrolases"/>
    <property type="match status" value="1"/>
</dbReference>
<feature type="binding site" evidence="5">
    <location>
        <begin position="32"/>
        <end position="39"/>
    </location>
    <ligand>
        <name>ATP</name>
        <dbReference type="ChEBI" id="CHEBI:30616"/>
    </ligand>
</feature>
<feature type="domain" description="UvrD-like helicase ATP-binding" evidence="6">
    <location>
        <begin position="11"/>
        <end position="280"/>
    </location>
</feature>
<dbReference type="RefSeq" id="WP_107803784.1">
    <property type="nucleotide sequence ID" value="NZ_QAOI01000018.1"/>
</dbReference>
<reference evidence="7 8" key="1">
    <citation type="submission" date="2018-04" db="EMBL/GenBank/DDBJ databases">
        <title>Active sludge and wastewater microbial communities from Klosterneuburg, Austria.</title>
        <authorList>
            <person name="Wagner M."/>
        </authorList>
    </citation>
    <scope>NUCLEOTIDE SEQUENCE [LARGE SCALE GENOMIC DNA]</scope>
    <source>
        <strain evidence="7 8">Nm49</strain>
    </source>
</reference>
<evidence type="ECO:0000313" key="7">
    <source>
        <dbReference type="EMBL" id="PTQ76392.1"/>
    </source>
</evidence>
<evidence type="ECO:0000259" key="6">
    <source>
        <dbReference type="PROSITE" id="PS51198"/>
    </source>
</evidence>
<dbReference type="InterPro" id="IPR014016">
    <property type="entry name" value="UvrD-like_ATP-bd"/>
</dbReference>
<keyword evidence="3 5" id="KW-0347">Helicase</keyword>
<sequence length="629" mass="70368">MTSRIGKPDTEADLQLRDCLDQPALTSFVMVAGAGSGKTTSLVKALDHLARTRGSDLRRCGQQIACITYTEIAVGEIWGDVGNAPLFHVSTIHSFLWTVVRPFQNDIREWVAGRIDEKIAEAREKIDRPRTQERTRQNLTRDIEQYQAQHRKLGFITRFTYGTGSDYANGTLGHDDILKIGPALITDRPLLRTLIARRFPFIFVDESQDTSSIFVDALKLISDTVGGSFCLGFFGDPMQKIYTTGIGPILLSGGWNAITKPENFRCPVSVLRVINRIRAEDDGLEQIRGRTLDRDGVIEPVEGTARLFILPADARRSERLVEVRRWLSEANYDPLWECDNEDADVRVLVLVHRMAARRLGFADIYAALNDNGATSLKDGLLDGSAWVLRPFMTFILPLVLSARAGVDFDVVAALRVNCPLLSKECVAGQNVAELFKRLRTDVSRLVEMLGEMETLTVRHVLIFVHAQELISLDERFIRFLTGIDDCTGDGDETGTQDAAVNAFLDCPAAQLWGYRTYIEDQSPFATQQGVKGAEFKRVLVVLDDEESEYNLFSFGKYFGITPLSNNDRENINEGVDSVLSRTRRLFYVCCSRAVHDLAVVLFVPDIQQARVAVAAKGIFPHYDIHVLED</sequence>
<evidence type="ECO:0000313" key="8">
    <source>
        <dbReference type="Proteomes" id="UP000244128"/>
    </source>
</evidence>
<dbReference type="GO" id="GO:0005524">
    <property type="term" value="F:ATP binding"/>
    <property type="evidence" value="ECO:0007669"/>
    <property type="project" value="UniProtKB-UniRule"/>
</dbReference>
<dbReference type="InterPro" id="IPR027417">
    <property type="entry name" value="P-loop_NTPase"/>
</dbReference>
<dbReference type="InterPro" id="IPR000212">
    <property type="entry name" value="DNA_helicase_UvrD/REP"/>
</dbReference>
<name>A0A2T5HXU0_9PROT</name>
<dbReference type="GO" id="GO:0003677">
    <property type="term" value="F:DNA binding"/>
    <property type="evidence" value="ECO:0007669"/>
    <property type="project" value="InterPro"/>
</dbReference>
<evidence type="ECO:0000256" key="5">
    <source>
        <dbReference type="PROSITE-ProRule" id="PRU00560"/>
    </source>
</evidence>
<evidence type="ECO:0000256" key="4">
    <source>
        <dbReference type="ARBA" id="ARBA00022840"/>
    </source>
</evidence>
<dbReference type="Pfam" id="PF13245">
    <property type="entry name" value="AAA_19"/>
    <property type="match status" value="1"/>
</dbReference>
<evidence type="ECO:0000256" key="3">
    <source>
        <dbReference type="ARBA" id="ARBA00022806"/>
    </source>
</evidence>
<dbReference type="EMBL" id="QAOI01000018">
    <property type="protein sequence ID" value="PTQ76392.1"/>
    <property type="molecule type" value="Genomic_DNA"/>
</dbReference>
<accession>A0A2T5HXU0</accession>
<dbReference type="AlphaFoldDB" id="A0A2T5HXU0"/>
<dbReference type="Proteomes" id="UP000244128">
    <property type="component" value="Unassembled WGS sequence"/>
</dbReference>
<dbReference type="PANTHER" id="PTHR11070">
    <property type="entry name" value="UVRD / RECB / PCRA DNA HELICASE FAMILY MEMBER"/>
    <property type="match status" value="1"/>
</dbReference>